<evidence type="ECO:0000313" key="4">
    <source>
        <dbReference type="Proteomes" id="UP001385389"/>
    </source>
</evidence>
<dbReference type="InterPro" id="IPR036291">
    <property type="entry name" value="NAD(P)-bd_dom_sf"/>
</dbReference>
<dbReference type="Pfam" id="PF02719">
    <property type="entry name" value="Polysacc_synt_2"/>
    <property type="match status" value="1"/>
</dbReference>
<dbReference type="Proteomes" id="UP001385389">
    <property type="component" value="Chromosome"/>
</dbReference>
<feature type="domain" description="Polysaccharide biosynthesis protein CapD-like" evidence="2">
    <location>
        <begin position="11"/>
        <end position="294"/>
    </location>
</feature>
<evidence type="ECO:0000259" key="2">
    <source>
        <dbReference type="Pfam" id="PF02719"/>
    </source>
</evidence>
<evidence type="ECO:0000256" key="1">
    <source>
        <dbReference type="ARBA" id="ARBA00007430"/>
    </source>
</evidence>
<evidence type="ECO:0000313" key="3">
    <source>
        <dbReference type="EMBL" id="WWX22065.1"/>
    </source>
</evidence>
<dbReference type="RefSeq" id="WP_338667746.1">
    <property type="nucleotide sequence ID" value="NZ_CP146609.1"/>
</dbReference>
<reference evidence="3 4" key="1">
    <citation type="submission" date="2024-03" db="EMBL/GenBank/DDBJ databases">
        <title>Phenotype and Genome Characterization of a Sulfate-Reducing Bacterium Pseudodesulfovibrio sp. strain 5S69, isolated from Petroleum Reservoir in Tatarstan (Russia).</title>
        <authorList>
            <person name="Bidzhieva S.K."/>
            <person name="Kadnikov V."/>
            <person name="Tourova T.P."/>
            <person name="Samigullina S.R."/>
            <person name="Sokolova D.S."/>
            <person name="Poltaraus A.B."/>
            <person name="Avtukh A.N."/>
            <person name="Tereshina V.M."/>
            <person name="Mardanov A.V."/>
            <person name="Nazina T.N."/>
        </authorList>
    </citation>
    <scope>NUCLEOTIDE SEQUENCE [LARGE SCALE GENOMIC DNA]</scope>
    <source>
        <strain evidence="3 4">5S69</strain>
    </source>
</reference>
<protein>
    <submittedName>
        <fullName evidence="3">SDR family NAD(P)-dependent oxidoreductase</fullName>
    </submittedName>
</protein>
<dbReference type="EMBL" id="CP146609">
    <property type="protein sequence ID" value="WWX22065.1"/>
    <property type="molecule type" value="Genomic_DNA"/>
</dbReference>
<comment type="similarity">
    <text evidence="1">Belongs to the polysaccharide synthase family.</text>
</comment>
<keyword evidence="4" id="KW-1185">Reference proteome</keyword>
<dbReference type="PANTHER" id="PTHR43318">
    <property type="entry name" value="UDP-N-ACETYLGLUCOSAMINE 4,6-DEHYDRATASE"/>
    <property type="match status" value="1"/>
</dbReference>
<gene>
    <name evidence="3" type="ORF">V8V93_16670</name>
</gene>
<name>A0ABZ2J101_9BACT</name>
<dbReference type="SUPFAM" id="SSF51735">
    <property type="entry name" value="NAD(P)-binding Rossmann-fold domains"/>
    <property type="match status" value="1"/>
</dbReference>
<dbReference type="CDD" id="cd05237">
    <property type="entry name" value="UDP_invert_4-6DH_SDR_e"/>
    <property type="match status" value="1"/>
</dbReference>
<proteinExistence type="inferred from homology"/>
<dbReference type="PANTHER" id="PTHR43318:SF1">
    <property type="entry name" value="POLYSACCHARIDE BIOSYNTHESIS PROTEIN EPSC-RELATED"/>
    <property type="match status" value="1"/>
</dbReference>
<dbReference type="InterPro" id="IPR051203">
    <property type="entry name" value="Polysaccharide_Synthase-Rel"/>
</dbReference>
<dbReference type="InterPro" id="IPR003869">
    <property type="entry name" value="Polysac_CapD-like"/>
</dbReference>
<organism evidence="3 4">
    <name type="scientific">Pseudodesulfovibrio methanolicus</name>
    <dbReference type="NCBI Taxonomy" id="3126690"/>
    <lineage>
        <taxon>Bacteria</taxon>
        <taxon>Pseudomonadati</taxon>
        <taxon>Thermodesulfobacteriota</taxon>
        <taxon>Desulfovibrionia</taxon>
        <taxon>Desulfovibrionales</taxon>
        <taxon>Desulfovibrionaceae</taxon>
    </lineage>
</organism>
<accession>A0ABZ2J101</accession>
<sequence>MNKSYFQDKCILVTGSCGTIGSELVHQCLEKYGVKKLIGIDNNETELFFLGQRYLEHKEAKFYLADIRDPQKLYHIMQGVDIIFHAAAYKHVAMCEISPFEAVQTNILGVKNIISAAAENGVGQVIFTSSDKAANPTNVMGTSKLMGERLITAANQTINRNGTIFASTRFGNVLGSNGSVIPIFREQIREGKPITLTDPQMTRFIMSIPEAVQLVINTAQFACGGEVFVTKMPVIRIQDLAEVMIEELAPQFGKKPEDIEIKVVGIKPGEKLYEELMTDEETSRTVELEHYFSVLPALRMHYGNIEYSYDGVLSEGIDTAYNSRNATPLTKSDLRDFLIRSKLIKGLD</sequence>
<dbReference type="Gene3D" id="3.40.50.720">
    <property type="entry name" value="NAD(P)-binding Rossmann-like Domain"/>
    <property type="match status" value="1"/>
</dbReference>